<gene>
    <name evidence="1" type="primary">Contig5286.g5668</name>
    <name evidence="1" type="ORF">STYLEM_9967</name>
</gene>
<name>A0A078AGL0_STYLE</name>
<accession>A0A078AGL0</accession>
<reference evidence="1 2" key="1">
    <citation type="submission" date="2014-06" db="EMBL/GenBank/DDBJ databases">
        <authorList>
            <person name="Swart Estienne"/>
        </authorList>
    </citation>
    <scope>NUCLEOTIDE SEQUENCE [LARGE SCALE GENOMIC DNA]</scope>
    <source>
        <strain evidence="1 2">130c</strain>
    </source>
</reference>
<proteinExistence type="predicted"/>
<evidence type="ECO:0000313" key="2">
    <source>
        <dbReference type="Proteomes" id="UP000039865"/>
    </source>
</evidence>
<protein>
    <recommendedName>
        <fullName evidence="3">Right handed beta helix domain-containing protein</fullName>
    </recommendedName>
</protein>
<evidence type="ECO:0008006" key="3">
    <source>
        <dbReference type="Google" id="ProtNLM"/>
    </source>
</evidence>
<dbReference type="InParanoid" id="A0A078AGL0"/>
<sequence>MQWRIAILAAYRTYALIRLKKDVQDPQNPEFILKYCRGKTCIFEFLDREIYVDGTQKDTVIQLGTKSHPYSMLDDIFRETFNKLSKIQTNLTIYVKEGSIINLYSQSMPILILNSDIEINISKNQTNTSSDIGFATFNIIEESYEFTRANSGFNPSIYLNGSVIDYDISSKYLDGQLDSVEATATKYKFHVYRSNLKFQDILFIQKDQKVQLTDDALVSGYTNPYRWISFIRCQFSLLTFIIFTNYGTNLLIQNSVIDISQQAFGIFSNFMNCDAYWNEGYSGNLILDQNKFIGQNSVTQISLFEASSYSNFTVIGNTFENAFWRSQARSFSYEAYEDNQQV</sequence>
<organism evidence="1 2">
    <name type="scientific">Stylonychia lemnae</name>
    <name type="common">Ciliate</name>
    <dbReference type="NCBI Taxonomy" id="5949"/>
    <lineage>
        <taxon>Eukaryota</taxon>
        <taxon>Sar</taxon>
        <taxon>Alveolata</taxon>
        <taxon>Ciliophora</taxon>
        <taxon>Intramacronucleata</taxon>
        <taxon>Spirotrichea</taxon>
        <taxon>Stichotrichia</taxon>
        <taxon>Sporadotrichida</taxon>
        <taxon>Oxytrichidae</taxon>
        <taxon>Stylonychinae</taxon>
        <taxon>Stylonychia</taxon>
    </lineage>
</organism>
<dbReference type="AlphaFoldDB" id="A0A078AGL0"/>
<dbReference type="Proteomes" id="UP000039865">
    <property type="component" value="Unassembled WGS sequence"/>
</dbReference>
<dbReference type="EMBL" id="CCKQ01009471">
    <property type="protein sequence ID" value="CDW80961.1"/>
    <property type="molecule type" value="Genomic_DNA"/>
</dbReference>
<dbReference type="InterPro" id="IPR011050">
    <property type="entry name" value="Pectin_lyase_fold/virulence"/>
</dbReference>
<keyword evidence="2" id="KW-1185">Reference proteome</keyword>
<evidence type="ECO:0000313" key="1">
    <source>
        <dbReference type="EMBL" id="CDW80961.1"/>
    </source>
</evidence>
<dbReference type="SUPFAM" id="SSF51126">
    <property type="entry name" value="Pectin lyase-like"/>
    <property type="match status" value="1"/>
</dbReference>